<evidence type="ECO:0000313" key="12">
    <source>
        <dbReference type="EMBL" id="CAB4846206.1"/>
    </source>
</evidence>
<gene>
    <name evidence="12" type="ORF">UFOPK3268_00123</name>
    <name evidence="13" type="ORF">UFOPK3752_01528</name>
    <name evidence="14" type="ORF">UFOPK4150_02207</name>
</gene>
<evidence type="ECO:0000256" key="1">
    <source>
        <dbReference type="ARBA" id="ARBA00004141"/>
    </source>
</evidence>
<dbReference type="AlphaFoldDB" id="A0A6J7JYQ4"/>
<dbReference type="SMART" id="SM00756">
    <property type="entry name" value="VKc"/>
    <property type="match status" value="1"/>
</dbReference>
<dbReference type="InterPro" id="IPR012932">
    <property type="entry name" value="VKOR"/>
</dbReference>
<dbReference type="Pfam" id="PF07884">
    <property type="entry name" value="VKOR"/>
    <property type="match status" value="1"/>
</dbReference>
<feature type="transmembrane region" description="Helical" evidence="10">
    <location>
        <begin position="23"/>
        <end position="44"/>
    </location>
</feature>
<keyword evidence="6" id="KW-0560">Oxidoreductase</keyword>
<evidence type="ECO:0000256" key="7">
    <source>
        <dbReference type="ARBA" id="ARBA00023136"/>
    </source>
</evidence>
<dbReference type="GO" id="GO:0016020">
    <property type="term" value="C:membrane"/>
    <property type="evidence" value="ECO:0007669"/>
    <property type="project" value="UniProtKB-SubCell"/>
</dbReference>
<accession>A0A6J7JYQ4</accession>
<evidence type="ECO:0000259" key="11">
    <source>
        <dbReference type="SMART" id="SM00756"/>
    </source>
</evidence>
<dbReference type="GO" id="GO:0048038">
    <property type="term" value="F:quinone binding"/>
    <property type="evidence" value="ECO:0007669"/>
    <property type="project" value="UniProtKB-KW"/>
</dbReference>
<evidence type="ECO:0000256" key="9">
    <source>
        <dbReference type="ARBA" id="ARBA00023284"/>
    </source>
</evidence>
<evidence type="ECO:0000256" key="2">
    <source>
        <dbReference type="ARBA" id="ARBA00006214"/>
    </source>
</evidence>
<evidence type="ECO:0000256" key="4">
    <source>
        <dbReference type="ARBA" id="ARBA00022719"/>
    </source>
</evidence>
<dbReference type="EMBL" id="CAFBIZ010000007">
    <property type="protein sequence ID" value="CAB4846206.1"/>
    <property type="molecule type" value="Genomic_DNA"/>
</dbReference>
<name>A0A6J7JYQ4_9ZZZZ</name>
<dbReference type="Gene3D" id="1.20.1440.130">
    <property type="entry name" value="VKOR domain"/>
    <property type="match status" value="1"/>
</dbReference>
<evidence type="ECO:0000256" key="5">
    <source>
        <dbReference type="ARBA" id="ARBA00022989"/>
    </source>
</evidence>
<sequence length="207" mass="22213">METSIQGMPPRGSRPDTFGCPRGLWAIVLTAASAGIVLTTIQILEKLAIVKNPGTVLICDVNATMSCSEVLTAWQSSVLGPPNALIGAVMFAVLGSAALAGVLRTRPTRGYLLTIWGLALFFLLFATWFMYETAFDIGRLCLWCTGITTSIVVICASTTRIVAREGALDDTLAGRSLRTAVRTGVDLIFWAGWWLAIAAMLWSGLTR</sequence>
<evidence type="ECO:0000313" key="13">
    <source>
        <dbReference type="EMBL" id="CAB4948898.1"/>
    </source>
</evidence>
<feature type="domain" description="Vitamin K epoxide reductase" evidence="11">
    <location>
        <begin position="21"/>
        <end position="162"/>
    </location>
</feature>
<keyword evidence="4" id="KW-0874">Quinone</keyword>
<keyword evidence="8" id="KW-1015">Disulfide bond</keyword>
<protein>
    <submittedName>
        <fullName evidence="13">Unannotated protein</fullName>
    </submittedName>
</protein>
<feature type="transmembrane region" description="Helical" evidence="10">
    <location>
        <begin position="137"/>
        <end position="163"/>
    </location>
</feature>
<dbReference type="EMBL" id="CAFBND010000067">
    <property type="protein sequence ID" value="CAB4948898.1"/>
    <property type="molecule type" value="Genomic_DNA"/>
</dbReference>
<dbReference type="GO" id="GO:0016491">
    <property type="term" value="F:oxidoreductase activity"/>
    <property type="evidence" value="ECO:0007669"/>
    <property type="project" value="UniProtKB-KW"/>
</dbReference>
<organism evidence="13">
    <name type="scientific">freshwater metagenome</name>
    <dbReference type="NCBI Taxonomy" id="449393"/>
    <lineage>
        <taxon>unclassified sequences</taxon>
        <taxon>metagenomes</taxon>
        <taxon>ecological metagenomes</taxon>
    </lineage>
</organism>
<keyword evidence="5 10" id="KW-1133">Transmembrane helix</keyword>
<evidence type="ECO:0000256" key="3">
    <source>
        <dbReference type="ARBA" id="ARBA00022692"/>
    </source>
</evidence>
<reference evidence="13" key="1">
    <citation type="submission" date="2020-05" db="EMBL/GenBank/DDBJ databases">
        <authorList>
            <person name="Chiriac C."/>
            <person name="Salcher M."/>
            <person name="Ghai R."/>
            <person name="Kavagutti S V."/>
        </authorList>
    </citation>
    <scope>NUCLEOTIDE SEQUENCE</scope>
</reference>
<evidence type="ECO:0000313" key="14">
    <source>
        <dbReference type="EMBL" id="CAB5039654.1"/>
    </source>
</evidence>
<keyword evidence="7 10" id="KW-0472">Membrane</keyword>
<keyword evidence="9" id="KW-0676">Redox-active center</keyword>
<feature type="transmembrane region" description="Helical" evidence="10">
    <location>
        <begin position="184"/>
        <end position="205"/>
    </location>
</feature>
<evidence type="ECO:0000256" key="8">
    <source>
        <dbReference type="ARBA" id="ARBA00023157"/>
    </source>
</evidence>
<proteinExistence type="inferred from homology"/>
<feature type="transmembrane region" description="Helical" evidence="10">
    <location>
        <begin position="110"/>
        <end position="131"/>
    </location>
</feature>
<keyword evidence="3 10" id="KW-0812">Transmembrane</keyword>
<dbReference type="EMBL" id="CAFBPU010000068">
    <property type="protein sequence ID" value="CAB5039654.1"/>
    <property type="molecule type" value="Genomic_DNA"/>
</dbReference>
<evidence type="ECO:0000256" key="10">
    <source>
        <dbReference type="SAM" id="Phobius"/>
    </source>
</evidence>
<feature type="transmembrane region" description="Helical" evidence="10">
    <location>
        <begin position="84"/>
        <end position="103"/>
    </location>
</feature>
<dbReference type="InterPro" id="IPR038354">
    <property type="entry name" value="VKOR_sf"/>
</dbReference>
<evidence type="ECO:0000256" key="6">
    <source>
        <dbReference type="ARBA" id="ARBA00023002"/>
    </source>
</evidence>
<comment type="subcellular location">
    <subcellularLocation>
        <location evidence="1">Membrane</location>
        <topology evidence="1">Multi-pass membrane protein</topology>
    </subcellularLocation>
</comment>
<comment type="similarity">
    <text evidence="2">Belongs to the VKOR family.</text>
</comment>